<evidence type="ECO:0000313" key="2">
    <source>
        <dbReference type="Proteomes" id="UP000789525"/>
    </source>
</evidence>
<protein>
    <submittedName>
        <fullName evidence="1">6426_t:CDS:1</fullName>
    </submittedName>
</protein>
<sequence length="86" mass="9527">MESAHPQNIENSTGSAEPSSGHSSPEASMSEDTTSISSSKLSSYEKAIRALNERLEYTQLQLSLKELECQALLKENHELKFTRSVK</sequence>
<keyword evidence="2" id="KW-1185">Reference proteome</keyword>
<feature type="non-terminal residue" evidence="1">
    <location>
        <position position="1"/>
    </location>
</feature>
<organism evidence="1 2">
    <name type="scientific">Acaulospora colombiana</name>
    <dbReference type="NCBI Taxonomy" id="27376"/>
    <lineage>
        <taxon>Eukaryota</taxon>
        <taxon>Fungi</taxon>
        <taxon>Fungi incertae sedis</taxon>
        <taxon>Mucoromycota</taxon>
        <taxon>Glomeromycotina</taxon>
        <taxon>Glomeromycetes</taxon>
        <taxon>Diversisporales</taxon>
        <taxon>Acaulosporaceae</taxon>
        <taxon>Acaulospora</taxon>
    </lineage>
</organism>
<gene>
    <name evidence="1" type="ORF">ACOLOM_LOCUS9749</name>
</gene>
<evidence type="ECO:0000313" key="1">
    <source>
        <dbReference type="EMBL" id="CAG8689370.1"/>
    </source>
</evidence>
<dbReference type="Proteomes" id="UP000789525">
    <property type="component" value="Unassembled WGS sequence"/>
</dbReference>
<proteinExistence type="predicted"/>
<name>A0ACA9P4T4_9GLOM</name>
<dbReference type="EMBL" id="CAJVPT010029155">
    <property type="protein sequence ID" value="CAG8689370.1"/>
    <property type="molecule type" value="Genomic_DNA"/>
</dbReference>
<comment type="caution">
    <text evidence="1">The sequence shown here is derived from an EMBL/GenBank/DDBJ whole genome shotgun (WGS) entry which is preliminary data.</text>
</comment>
<accession>A0ACA9P4T4</accession>
<reference evidence="1" key="1">
    <citation type="submission" date="2021-06" db="EMBL/GenBank/DDBJ databases">
        <authorList>
            <person name="Kallberg Y."/>
            <person name="Tangrot J."/>
            <person name="Rosling A."/>
        </authorList>
    </citation>
    <scope>NUCLEOTIDE SEQUENCE</scope>
    <source>
        <strain evidence="1">CL356</strain>
    </source>
</reference>